<dbReference type="Proteomes" id="UP001649230">
    <property type="component" value="Chromosome"/>
</dbReference>
<protein>
    <submittedName>
        <fullName evidence="1">GIY-YIG nuclease family protein</fullName>
    </submittedName>
</protein>
<keyword evidence="2" id="KW-1185">Reference proteome</keyword>
<dbReference type="SUPFAM" id="SSF82771">
    <property type="entry name" value="GIY-YIG endonuclease"/>
    <property type="match status" value="1"/>
</dbReference>
<accession>A0ABY3SPF3</accession>
<gene>
    <name evidence="1" type="ORF">L0M14_12570</name>
</gene>
<dbReference type="CDD" id="cd10451">
    <property type="entry name" value="GIY-YIG_LuxR_like"/>
    <property type="match status" value="1"/>
</dbReference>
<sequence>MDRRKELQQQYKEMKTEAGVYQIRNTKNGKVWLSGTPNLKSINGKRISLNLGSFINKELQADWNAYGEIAFEFEVLEILKQKETGYFDLKDELKKLEEKWMNDLQPYEDRGYHRK</sequence>
<dbReference type="Gene3D" id="3.40.1440.10">
    <property type="entry name" value="GIY-YIG endonuclease"/>
    <property type="match status" value="1"/>
</dbReference>
<proteinExistence type="predicted"/>
<name>A0ABY3SPF3_9BACL</name>
<evidence type="ECO:0000313" key="1">
    <source>
        <dbReference type="EMBL" id="UJF35831.1"/>
    </source>
</evidence>
<dbReference type="InterPro" id="IPR035901">
    <property type="entry name" value="GIY-YIG_endonuc_sf"/>
</dbReference>
<dbReference type="RefSeq" id="WP_235122388.1">
    <property type="nucleotide sequence ID" value="NZ_CP090978.1"/>
</dbReference>
<reference evidence="1 2" key="1">
    <citation type="journal article" date="2024" name="Int. J. Syst. Evol. Microbiol.">
        <title>Paenibacillus hexagrammi sp. nov., a novel bacterium isolated from the gut content of Hexagrammos agrammus.</title>
        <authorList>
            <person name="Jung H.K."/>
            <person name="Kim D.G."/>
            <person name="Zin H."/>
            <person name="Park J."/>
            <person name="Jung H."/>
            <person name="Kim Y.O."/>
            <person name="Kong H.J."/>
            <person name="Kim J.W."/>
            <person name="Kim Y.S."/>
        </authorList>
    </citation>
    <scope>NUCLEOTIDE SEQUENCE [LARGE SCALE GENOMIC DNA]</scope>
    <source>
        <strain evidence="1 2">YPD9-1</strain>
    </source>
</reference>
<evidence type="ECO:0000313" key="2">
    <source>
        <dbReference type="Proteomes" id="UP001649230"/>
    </source>
</evidence>
<organism evidence="1 2">
    <name type="scientific">Paenibacillus hexagrammi</name>
    <dbReference type="NCBI Taxonomy" id="2908839"/>
    <lineage>
        <taxon>Bacteria</taxon>
        <taxon>Bacillati</taxon>
        <taxon>Bacillota</taxon>
        <taxon>Bacilli</taxon>
        <taxon>Bacillales</taxon>
        <taxon>Paenibacillaceae</taxon>
        <taxon>Paenibacillus</taxon>
    </lineage>
</organism>
<dbReference type="EMBL" id="CP090978">
    <property type="protein sequence ID" value="UJF35831.1"/>
    <property type="molecule type" value="Genomic_DNA"/>
</dbReference>